<feature type="transmembrane region" description="Helical" evidence="1">
    <location>
        <begin position="213"/>
        <end position="232"/>
    </location>
</feature>
<feature type="transmembrane region" description="Helical" evidence="1">
    <location>
        <begin position="176"/>
        <end position="201"/>
    </location>
</feature>
<gene>
    <name evidence="2" type="ordered locus">Ethha_0114</name>
</gene>
<dbReference type="AlphaFoldDB" id="E6U624"/>
<protein>
    <submittedName>
        <fullName evidence="2">Uncharacterized protein</fullName>
    </submittedName>
</protein>
<name>E6U624_ETHHY</name>
<evidence type="ECO:0000313" key="2">
    <source>
        <dbReference type="EMBL" id="ADU25703.1"/>
    </source>
</evidence>
<dbReference type="HOGENOM" id="CLU_1033439_0_0_9"/>
<feature type="transmembrane region" description="Helical" evidence="1">
    <location>
        <begin position="12"/>
        <end position="30"/>
    </location>
</feature>
<organism evidence="2 3">
    <name type="scientific">Ethanoligenens harbinense (strain DSM 18485 / JCM 12961 / CGMCC 1.5033 / YUAN-3)</name>
    <dbReference type="NCBI Taxonomy" id="663278"/>
    <lineage>
        <taxon>Bacteria</taxon>
        <taxon>Bacillati</taxon>
        <taxon>Bacillota</taxon>
        <taxon>Clostridia</taxon>
        <taxon>Eubacteriales</taxon>
        <taxon>Oscillospiraceae</taxon>
        <taxon>Ethanoligenens</taxon>
    </lineage>
</organism>
<feature type="transmembrane region" description="Helical" evidence="1">
    <location>
        <begin position="114"/>
        <end position="137"/>
    </location>
</feature>
<reference evidence="2 3" key="1">
    <citation type="submission" date="2010-12" db="EMBL/GenBank/DDBJ databases">
        <title>Complete sequence of Ethanoligenens harbinense YUAN-3.</title>
        <authorList>
            <person name="Lucas S."/>
            <person name="Copeland A."/>
            <person name="Lapidus A."/>
            <person name="Cheng J.-F."/>
            <person name="Bruce D."/>
            <person name="Goodwin L."/>
            <person name="Pitluck S."/>
            <person name="Chertkov O."/>
            <person name="Misra M."/>
            <person name="Detter J.C."/>
            <person name="Han C."/>
            <person name="Tapia R."/>
            <person name="Land M."/>
            <person name="Hauser L."/>
            <person name="Jeffries C."/>
            <person name="Kyrpides N."/>
            <person name="Ivanova N."/>
            <person name="Mikhailova N."/>
            <person name="Wang A."/>
            <person name="Mouttaki H."/>
            <person name="He Z."/>
            <person name="Zhou J."/>
            <person name="Hemme C.L."/>
            <person name="Woyke T."/>
        </authorList>
    </citation>
    <scope>NUCLEOTIDE SEQUENCE [LARGE SCALE GENOMIC DNA]</scope>
    <source>
        <strain evidence="3">DSM 18485 / JCM 12961 / CGMCC 1.5033 / YUAN-3</strain>
    </source>
</reference>
<feature type="transmembrane region" description="Helical" evidence="1">
    <location>
        <begin position="85"/>
        <end position="108"/>
    </location>
</feature>
<keyword evidence="1" id="KW-1133">Transmembrane helix</keyword>
<dbReference type="KEGG" id="eha:Ethha_0114"/>
<proteinExistence type="predicted"/>
<feature type="transmembrane region" description="Helical" evidence="1">
    <location>
        <begin position="50"/>
        <end position="73"/>
    </location>
</feature>
<dbReference type="Proteomes" id="UP000001551">
    <property type="component" value="Chromosome"/>
</dbReference>
<dbReference type="EMBL" id="CP002400">
    <property type="protein sequence ID" value="ADU25703.1"/>
    <property type="molecule type" value="Genomic_DNA"/>
</dbReference>
<dbReference type="eggNOG" id="ENOG5032DR0">
    <property type="taxonomic scope" value="Bacteria"/>
</dbReference>
<keyword evidence="1" id="KW-0472">Membrane</keyword>
<evidence type="ECO:0000256" key="1">
    <source>
        <dbReference type="SAM" id="Phobius"/>
    </source>
</evidence>
<feature type="transmembrane region" description="Helical" evidence="1">
    <location>
        <begin position="149"/>
        <end position="170"/>
    </location>
</feature>
<evidence type="ECO:0000313" key="3">
    <source>
        <dbReference type="Proteomes" id="UP000001551"/>
    </source>
</evidence>
<keyword evidence="1" id="KW-0812">Transmembrane</keyword>
<sequence length="269" mass="30042">MEHIKKNGLRILIISIACGTLDFVLQGATASLHVNNLNTIEPSMFVRIGLIYPLLIAYYWADYLIMAIIFVWIEQGLPGNRWLEGLTYGLCIGGLYLIGMYEGILILNDTVINATWVGLCDGLPIVFMGVLAGIFTGTPGVQGRYRRRLYQVPIISMLYVGGRYFSYGVLHIHSAYVAMPLGTFVWTLCQGAWIGVLYVLLRPGIKRVAPITKALFFGTVIFGLNWLMYHFFIPMMFETSIADILIRVGVDSLSVTIGAYICERRAHTA</sequence>
<accession>E6U624</accession>
<keyword evidence="3" id="KW-1185">Reference proteome</keyword>
<dbReference type="RefSeq" id="WP_013484084.1">
    <property type="nucleotide sequence ID" value="NC_014828.1"/>
</dbReference>